<evidence type="ECO:0000259" key="5">
    <source>
        <dbReference type="PROSITE" id="PS51898"/>
    </source>
</evidence>
<proteinExistence type="inferred from homology"/>
<name>A0A1H8H8G3_9RHOB</name>
<dbReference type="PROSITE" id="PS51898">
    <property type="entry name" value="TYR_RECOMBINASE"/>
    <property type="match status" value="1"/>
</dbReference>
<dbReference type="AlphaFoldDB" id="A0A1H8H8G3"/>
<dbReference type="SUPFAM" id="SSF56349">
    <property type="entry name" value="DNA breaking-rejoining enzymes"/>
    <property type="match status" value="1"/>
</dbReference>
<evidence type="ECO:0000256" key="3">
    <source>
        <dbReference type="ARBA" id="ARBA00023125"/>
    </source>
</evidence>
<reference evidence="6 7" key="1">
    <citation type="submission" date="2016-10" db="EMBL/GenBank/DDBJ databases">
        <authorList>
            <person name="de Groot N.N."/>
        </authorList>
    </citation>
    <scope>NUCLEOTIDE SEQUENCE [LARGE SCALE GENOMIC DNA]</scope>
    <source>
        <strain evidence="6 7">DSM 3857</strain>
    </source>
</reference>
<evidence type="ECO:0000256" key="4">
    <source>
        <dbReference type="ARBA" id="ARBA00023172"/>
    </source>
</evidence>
<dbReference type="PANTHER" id="PTHR30349">
    <property type="entry name" value="PHAGE INTEGRASE-RELATED"/>
    <property type="match status" value="1"/>
</dbReference>
<dbReference type="PANTHER" id="PTHR30349:SF41">
    <property type="entry name" value="INTEGRASE_RECOMBINASE PROTEIN MJ0367-RELATED"/>
    <property type="match status" value="1"/>
</dbReference>
<dbReference type="GO" id="GO:0006310">
    <property type="term" value="P:DNA recombination"/>
    <property type="evidence" value="ECO:0007669"/>
    <property type="project" value="UniProtKB-KW"/>
</dbReference>
<accession>A0A1H8H8G3</accession>
<dbReference type="InterPro" id="IPR050090">
    <property type="entry name" value="Tyrosine_recombinase_XerCD"/>
</dbReference>
<dbReference type="OrthoDB" id="7222937at2"/>
<dbReference type="InterPro" id="IPR011010">
    <property type="entry name" value="DNA_brk_join_enz"/>
</dbReference>
<organism evidence="6 7">
    <name type="scientific">Gemmobacter aquatilis</name>
    <dbReference type="NCBI Taxonomy" id="933059"/>
    <lineage>
        <taxon>Bacteria</taxon>
        <taxon>Pseudomonadati</taxon>
        <taxon>Pseudomonadota</taxon>
        <taxon>Alphaproteobacteria</taxon>
        <taxon>Rhodobacterales</taxon>
        <taxon>Paracoccaceae</taxon>
        <taxon>Gemmobacter</taxon>
    </lineage>
</organism>
<evidence type="ECO:0000256" key="2">
    <source>
        <dbReference type="ARBA" id="ARBA00022908"/>
    </source>
</evidence>
<dbReference type="InterPro" id="IPR013762">
    <property type="entry name" value="Integrase-like_cat_sf"/>
</dbReference>
<dbReference type="EMBL" id="FOCE01000005">
    <property type="protein sequence ID" value="SEN52516.1"/>
    <property type="molecule type" value="Genomic_DNA"/>
</dbReference>
<evidence type="ECO:0000313" key="7">
    <source>
        <dbReference type="Proteomes" id="UP000198761"/>
    </source>
</evidence>
<dbReference type="GO" id="GO:0015074">
    <property type="term" value="P:DNA integration"/>
    <property type="evidence" value="ECO:0007669"/>
    <property type="project" value="UniProtKB-KW"/>
</dbReference>
<feature type="domain" description="Tyr recombinase" evidence="5">
    <location>
        <begin position="251"/>
        <end position="425"/>
    </location>
</feature>
<dbReference type="Pfam" id="PF00589">
    <property type="entry name" value="Phage_integrase"/>
    <property type="match status" value="1"/>
</dbReference>
<evidence type="ECO:0000256" key="1">
    <source>
        <dbReference type="ARBA" id="ARBA00008857"/>
    </source>
</evidence>
<dbReference type="Proteomes" id="UP000198761">
    <property type="component" value="Unassembled WGS sequence"/>
</dbReference>
<dbReference type="InterPro" id="IPR002104">
    <property type="entry name" value="Integrase_catalytic"/>
</dbReference>
<keyword evidence="4" id="KW-0233">DNA recombination</keyword>
<sequence>MAITTRDGSVKGTLYLYKRVPKRYSSVEPRTFVWISLHTDSPSVAKTKEAATWEQMTAAWEAKLAGDTTDAEQRFAAARDLAEARGFRYMRADQVAKLPVQELRDRFAAVPGFKDQPDSPDMLEAAALLGGAKEPPLTVSKALELYWTLAKDKTLGKSEDQLRRWKNPRIKAVKNFVAVVGDKAMKDITGDDMLDFRNWWMERLEEEDLTPNSANKDLIHLGDILKTVNRMKRLGLVLPLTDLSFKEADAKKRPPFTAKWIREKLMAPGGLDGLNPEARAILLVMVNTGCRPSELAALTANTIRLDHNVPHIAIEPEGRQVKSKYAKRTIPLLGVSLEALRAFPEGFPRYRESSASLSATVNKFLRENGLMESDDHTLYSLRHAFEDRMLAAGIDDRIRRDLFGHRLTRERYGDGATLEQKQQLLQAAAL</sequence>
<gene>
    <name evidence="6" type="ORF">SAMN04488103_105280</name>
</gene>
<keyword evidence="3" id="KW-0238">DNA-binding</keyword>
<protein>
    <submittedName>
        <fullName evidence="6">Site-specific recombinase XerD</fullName>
    </submittedName>
</protein>
<dbReference type="Gene3D" id="1.10.443.10">
    <property type="entry name" value="Intergrase catalytic core"/>
    <property type="match status" value="1"/>
</dbReference>
<comment type="similarity">
    <text evidence="1">Belongs to the 'phage' integrase family.</text>
</comment>
<keyword evidence="7" id="KW-1185">Reference proteome</keyword>
<evidence type="ECO:0000313" key="6">
    <source>
        <dbReference type="EMBL" id="SEN52516.1"/>
    </source>
</evidence>
<dbReference type="RefSeq" id="WP_091301403.1">
    <property type="nucleotide sequence ID" value="NZ_FOCE01000005.1"/>
</dbReference>
<keyword evidence="2" id="KW-0229">DNA integration</keyword>
<dbReference type="STRING" id="933059.SAMN04488103_105280"/>
<dbReference type="GO" id="GO:0003677">
    <property type="term" value="F:DNA binding"/>
    <property type="evidence" value="ECO:0007669"/>
    <property type="project" value="UniProtKB-KW"/>
</dbReference>